<sequence>MHHNLMKNRVQYIRGMKDKHNERCSAYLIDSSQTDRENKLVVVGDY</sequence>
<reference evidence="1" key="1">
    <citation type="submission" date="2014-09" db="EMBL/GenBank/DDBJ databases">
        <authorList>
            <person name="Magalhaes I.L.F."/>
            <person name="Oliveira U."/>
            <person name="Santos F.R."/>
            <person name="Vidigal T.H.D.A."/>
            <person name="Brescovit A.D."/>
            <person name="Santos A.J."/>
        </authorList>
    </citation>
    <scope>NUCLEOTIDE SEQUENCE</scope>
    <source>
        <tissue evidence="1">Shoot tissue taken approximately 20 cm above the soil surface</tissue>
    </source>
</reference>
<organism evidence="1">
    <name type="scientific">Arundo donax</name>
    <name type="common">Giant reed</name>
    <name type="synonym">Donax arundinaceus</name>
    <dbReference type="NCBI Taxonomy" id="35708"/>
    <lineage>
        <taxon>Eukaryota</taxon>
        <taxon>Viridiplantae</taxon>
        <taxon>Streptophyta</taxon>
        <taxon>Embryophyta</taxon>
        <taxon>Tracheophyta</taxon>
        <taxon>Spermatophyta</taxon>
        <taxon>Magnoliopsida</taxon>
        <taxon>Liliopsida</taxon>
        <taxon>Poales</taxon>
        <taxon>Poaceae</taxon>
        <taxon>PACMAD clade</taxon>
        <taxon>Arundinoideae</taxon>
        <taxon>Arundineae</taxon>
        <taxon>Arundo</taxon>
    </lineage>
</organism>
<name>A0A0A8Y3D5_ARUDO</name>
<dbReference type="AlphaFoldDB" id="A0A0A8Y3D5"/>
<protein>
    <submittedName>
        <fullName evidence="1">Uncharacterized protein</fullName>
    </submittedName>
</protein>
<proteinExistence type="predicted"/>
<evidence type="ECO:0000313" key="1">
    <source>
        <dbReference type="EMBL" id="JAD18287.1"/>
    </source>
</evidence>
<dbReference type="EMBL" id="GBRH01279608">
    <property type="protein sequence ID" value="JAD18287.1"/>
    <property type="molecule type" value="Transcribed_RNA"/>
</dbReference>
<accession>A0A0A8Y3D5</accession>
<reference evidence="1" key="2">
    <citation type="journal article" date="2015" name="Data Brief">
        <title>Shoot transcriptome of the giant reed, Arundo donax.</title>
        <authorList>
            <person name="Barrero R.A."/>
            <person name="Guerrero F.D."/>
            <person name="Moolhuijzen P."/>
            <person name="Goolsby J.A."/>
            <person name="Tidwell J."/>
            <person name="Bellgard S.E."/>
            <person name="Bellgard M.I."/>
        </authorList>
    </citation>
    <scope>NUCLEOTIDE SEQUENCE</scope>
    <source>
        <tissue evidence="1">Shoot tissue taken approximately 20 cm above the soil surface</tissue>
    </source>
</reference>